<evidence type="ECO:0000256" key="2">
    <source>
        <dbReference type="SAM" id="Phobius"/>
    </source>
</evidence>
<keyword evidence="4" id="KW-1185">Reference proteome</keyword>
<feature type="compositionally biased region" description="Polar residues" evidence="1">
    <location>
        <begin position="11"/>
        <end position="26"/>
    </location>
</feature>
<keyword evidence="2" id="KW-0472">Membrane</keyword>
<keyword evidence="2" id="KW-0812">Transmembrane</keyword>
<name>A0A2B4S8Y0_STYPI</name>
<dbReference type="AlphaFoldDB" id="A0A2B4S8Y0"/>
<evidence type="ECO:0000313" key="3">
    <source>
        <dbReference type="EMBL" id="PFX25473.1"/>
    </source>
</evidence>
<sequence>MIRQTVIRTPLQITPPTSKVTTSSGAKTTQGISVRYSSLIVTVAQNTSSSGKAATSIPSHVGNSGLRNASAFYNSTQGPATAISFEISCASSGNGFNTTQVTPSEKKFKVRIANNDNIANHSGQEGGQNLKKTQQPDEGGIQQIQEFFKSKGCIPASFDEEVEEFIFKNPADTQESMKHDQVLNTIETTLMSISITAEVISFAFLSVIRVPKSERIFVHKNLLVSLALGQLVYVLDVNNFPTRNVHHANLGVFIIVLRVSFGKIGSTSYLQTTRKGLKAIFALLPLLGVTFLLGFIVEFHAAVEYAYVLLNSIQVRDAMNKVLRKKKHNLQQFKHEPKKVTEEASKKA</sequence>
<protein>
    <submittedName>
        <fullName evidence="3">Uncharacterized protein</fullName>
    </submittedName>
</protein>
<gene>
    <name evidence="3" type="ORF">AWC38_SpisGene9899</name>
</gene>
<proteinExistence type="predicted"/>
<dbReference type="Proteomes" id="UP000225706">
    <property type="component" value="Unassembled WGS sequence"/>
</dbReference>
<feature type="transmembrane region" description="Helical" evidence="2">
    <location>
        <begin position="277"/>
        <end position="297"/>
    </location>
</feature>
<dbReference type="OrthoDB" id="16753at2759"/>
<keyword evidence="2" id="KW-1133">Transmembrane helix</keyword>
<organism evidence="3 4">
    <name type="scientific">Stylophora pistillata</name>
    <name type="common">Smooth cauliflower coral</name>
    <dbReference type="NCBI Taxonomy" id="50429"/>
    <lineage>
        <taxon>Eukaryota</taxon>
        <taxon>Metazoa</taxon>
        <taxon>Cnidaria</taxon>
        <taxon>Anthozoa</taxon>
        <taxon>Hexacorallia</taxon>
        <taxon>Scleractinia</taxon>
        <taxon>Astrocoeniina</taxon>
        <taxon>Pocilloporidae</taxon>
        <taxon>Stylophora</taxon>
    </lineage>
</organism>
<reference evidence="4" key="1">
    <citation type="journal article" date="2017" name="bioRxiv">
        <title>Comparative analysis of the genomes of Stylophora pistillata and Acropora digitifera provides evidence for extensive differences between species of corals.</title>
        <authorList>
            <person name="Voolstra C.R."/>
            <person name="Li Y."/>
            <person name="Liew Y.J."/>
            <person name="Baumgarten S."/>
            <person name="Zoccola D."/>
            <person name="Flot J.-F."/>
            <person name="Tambutte S."/>
            <person name="Allemand D."/>
            <person name="Aranda M."/>
        </authorList>
    </citation>
    <scope>NUCLEOTIDE SEQUENCE [LARGE SCALE GENOMIC DNA]</scope>
</reference>
<dbReference type="Gene3D" id="1.20.1070.10">
    <property type="entry name" value="Rhodopsin 7-helix transmembrane proteins"/>
    <property type="match status" value="2"/>
</dbReference>
<evidence type="ECO:0000256" key="1">
    <source>
        <dbReference type="SAM" id="MobiDB-lite"/>
    </source>
</evidence>
<evidence type="ECO:0000313" key="4">
    <source>
        <dbReference type="Proteomes" id="UP000225706"/>
    </source>
</evidence>
<accession>A0A2B4S8Y0</accession>
<feature type="region of interest" description="Disordered" evidence="1">
    <location>
        <begin position="1"/>
        <end position="26"/>
    </location>
</feature>
<dbReference type="EMBL" id="LSMT01000150">
    <property type="protein sequence ID" value="PFX25473.1"/>
    <property type="molecule type" value="Genomic_DNA"/>
</dbReference>
<comment type="caution">
    <text evidence="3">The sequence shown here is derived from an EMBL/GenBank/DDBJ whole genome shotgun (WGS) entry which is preliminary data.</text>
</comment>